<accession>A0A9D9DQ47</accession>
<sequence>MMNQMNNTDGYRTELREIEDRIKSIVGPPDYTGCVRALDELEQETLDTLENLLDDRKHCLNCLFRGTDGEIARFKKLKDRLSSLTDLMYRKIAKMYRMLLSNGMDGEFDDDYGVEGELTFNYSSADSLLEFSGQEYYGSDFCYMINVIHETTYLNKALYPIADSHKWLRTDEHPEMSDKELGLSNDTDEIDWCEIKHISPCCEWDWLQDIRICYATHNLCVLKPYSVPDALLLNDFWCEVKVTYQHITDLNGF</sequence>
<protein>
    <submittedName>
        <fullName evidence="1">Uncharacterized protein</fullName>
    </submittedName>
</protein>
<reference evidence="1" key="2">
    <citation type="journal article" date="2021" name="PeerJ">
        <title>Extensive microbial diversity within the chicken gut microbiome revealed by metagenomics and culture.</title>
        <authorList>
            <person name="Gilroy R."/>
            <person name="Ravi A."/>
            <person name="Getino M."/>
            <person name="Pursley I."/>
            <person name="Horton D.L."/>
            <person name="Alikhan N.F."/>
            <person name="Baker D."/>
            <person name="Gharbi K."/>
            <person name="Hall N."/>
            <person name="Watson M."/>
            <person name="Adriaenssens E.M."/>
            <person name="Foster-Nyarko E."/>
            <person name="Jarju S."/>
            <person name="Secka A."/>
            <person name="Antonio M."/>
            <person name="Oren A."/>
            <person name="Chaudhuri R.R."/>
            <person name="La Ragione R."/>
            <person name="Hildebrand F."/>
            <person name="Pallen M.J."/>
        </authorList>
    </citation>
    <scope>NUCLEOTIDE SEQUENCE</scope>
    <source>
        <strain evidence="1">2889</strain>
    </source>
</reference>
<evidence type="ECO:0000313" key="2">
    <source>
        <dbReference type="Proteomes" id="UP000823612"/>
    </source>
</evidence>
<comment type="caution">
    <text evidence="1">The sequence shown here is derived from an EMBL/GenBank/DDBJ whole genome shotgun (WGS) entry which is preliminary data.</text>
</comment>
<dbReference type="Proteomes" id="UP000823612">
    <property type="component" value="Unassembled WGS sequence"/>
</dbReference>
<reference evidence="1" key="1">
    <citation type="submission" date="2020-10" db="EMBL/GenBank/DDBJ databases">
        <authorList>
            <person name="Gilroy R."/>
        </authorList>
    </citation>
    <scope>NUCLEOTIDE SEQUENCE</scope>
    <source>
        <strain evidence="1">2889</strain>
    </source>
</reference>
<proteinExistence type="predicted"/>
<gene>
    <name evidence="1" type="ORF">IAB08_00535</name>
</gene>
<dbReference type="EMBL" id="JADIMZ010000008">
    <property type="protein sequence ID" value="MBO8431769.1"/>
    <property type="molecule type" value="Genomic_DNA"/>
</dbReference>
<organism evidence="1 2">
    <name type="scientific">Candidatus Pullibacteroides excrementavium</name>
    <dbReference type="NCBI Taxonomy" id="2840905"/>
    <lineage>
        <taxon>Bacteria</taxon>
        <taxon>Pseudomonadati</taxon>
        <taxon>Bacteroidota</taxon>
        <taxon>Bacteroidia</taxon>
        <taxon>Bacteroidales</taxon>
        <taxon>Candidatus Pullibacteroides</taxon>
    </lineage>
</organism>
<dbReference type="AlphaFoldDB" id="A0A9D9DQ47"/>
<name>A0A9D9DQ47_9BACT</name>
<evidence type="ECO:0000313" key="1">
    <source>
        <dbReference type="EMBL" id="MBO8431769.1"/>
    </source>
</evidence>